<keyword evidence="2" id="KW-0732">Signal</keyword>
<dbReference type="InterPro" id="IPR008969">
    <property type="entry name" value="CarboxyPept-like_regulatory"/>
</dbReference>
<proteinExistence type="predicted"/>
<feature type="signal peptide" evidence="2">
    <location>
        <begin position="1"/>
        <end position="22"/>
    </location>
</feature>
<feature type="region of interest" description="Disordered" evidence="1">
    <location>
        <begin position="130"/>
        <end position="158"/>
    </location>
</feature>
<name>A0ABV6YVR3_UNCC1</name>
<sequence length="241" mass="27191">MRKIMLSSLMLSLIFLNGPGLLSETEARPRPPGFHFWFHPFPFWVSPRVTIIHSDYGYLDLDVAPEEAAVSINGQHLGICDQFDGHPNYLYLKQGTYVIKFSLDGYEDYEQEILVLAGKELEFNTRLEKFTESSKQKQQEKISAPEPEPNKTRPEETSATDTGFIAFRIFPKDASIYIDDEFVGISQSVNALENGVTLASGSHTVAIMKPGYESYLQQIEVQAGETMHIRVILIHSVDTTI</sequence>
<gene>
    <name evidence="4" type="ORF">ACFL27_08185</name>
</gene>
<evidence type="ECO:0000259" key="3">
    <source>
        <dbReference type="Pfam" id="PF08308"/>
    </source>
</evidence>
<evidence type="ECO:0000256" key="1">
    <source>
        <dbReference type="SAM" id="MobiDB-lite"/>
    </source>
</evidence>
<feature type="chain" id="PRO_5046398190" evidence="2">
    <location>
        <begin position="23"/>
        <end position="241"/>
    </location>
</feature>
<dbReference type="PANTHER" id="PTHR36194:SF1">
    <property type="entry name" value="S-LAYER-LIKE PROTEIN"/>
    <property type="match status" value="1"/>
</dbReference>
<dbReference type="Proteomes" id="UP001594351">
    <property type="component" value="Unassembled WGS sequence"/>
</dbReference>
<accession>A0ABV6YVR3</accession>
<feature type="domain" description="PEGA" evidence="3">
    <location>
        <begin position="64"/>
        <end position="129"/>
    </location>
</feature>
<keyword evidence="5" id="KW-1185">Reference proteome</keyword>
<evidence type="ECO:0000313" key="4">
    <source>
        <dbReference type="EMBL" id="MFC1850153.1"/>
    </source>
</evidence>
<feature type="compositionally biased region" description="Basic and acidic residues" evidence="1">
    <location>
        <begin position="130"/>
        <end position="140"/>
    </location>
</feature>
<dbReference type="PANTHER" id="PTHR36194">
    <property type="entry name" value="S-LAYER-LIKE PROTEIN"/>
    <property type="match status" value="1"/>
</dbReference>
<organism evidence="4 5">
    <name type="scientific">candidate division CSSED10-310 bacterium</name>
    <dbReference type="NCBI Taxonomy" id="2855610"/>
    <lineage>
        <taxon>Bacteria</taxon>
        <taxon>Bacteria division CSSED10-310</taxon>
    </lineage>
</organism>
<dbReference type="InterPro" id="IPR013229">
    <property type="entry name" value="PEGA"/>
</dbReference>
<evidence type="ECO:0000313" key="5">
    <source>
        <dbReference type="Proteomes" id="UP001594351"/>
    </source>
</evidence>
<dbReference type="SUPFAM" id="SSF49464">
    <property type="entry name" value="Carboxypeptidase regulatory domain-like"/>
    <property type="match status" value="1"/>
</dbReference>
<comment type="caution">
    <text evidence="4">The sequence shown here is derived from an EMBL/GenBank/DDBJ whole genome shotgun (WGS) entry which is preliminary data.</text>
</comment>
<dbReference type="EMBL" id="JBHPBY010000079">
    <property type="protein sequence ID" value="MFC1850153.1"/>
    <property type="molecule type" value="Genomic_DNA"/>
</dbReference>
<reference evidence="4 5" key="1">
    <citation type="submission" date="2024-09" db="EMBL/GenBank/DDBJ databases">
        <title>Laminarin stimulates single cell rates of sulfate reduction while oxygen inhibits transcriptomic activity in coastal marine sediment.</title>
        <authorList>
            <person name="Lindsay M."/>
            <person name="Orcutt B."/>
            <person name="Emerson D."/>
            <person name="Stepanauskas R."/>
            <person name="D'Angelo T."/>
        </authorList>
    </citation>
    <scope>NUCLEOTIDE SEQUENCE [LARGE SCALE GENOMIC DNA]</scope>
    <source>
        <strain evidence="4">SAG AM-311-K15</strain>
    </source>
</reference>
<dbReference type="Pfam" id="PF08308">
    <property type="entry name" value="PEGA"/>
    <property type="match status" value="2"/>
</dbReference>
<protein>
    <submittedName>
        <fullName evidence="4">PEGA domain-containing protein</fullName>
    </submittedName>
</protein>
<evidence type="ECO:0000256" key="2">
    <source>
        <dbReference type="SAM" id="SignalP"/>
    </source>
</evidence>
<feature type="domain" description="PEGA" evidence="3">
    <location>
        <begin position="171"/>
        <end position="231"/>
    </location>
</feature>